<evidence type="ECO:0000256" key="1">
    <source>
        <dbReference type="SAM" id="MobiDB-lite"/>
    </source>
</evidence>
<name>A0A7W4VCM6_9BURK</name>
<proteinExistence type="predicted"/>
<comment type="caution">
    <text evidence="2">The sequence shown here is derived from an EMBL/GenBank/DDBJ whole genome shotgun (WGS) entry which is preliminary data.</text>
</comment>
<evidence type="ECO:0000313" key="3">
    <source>
        <dbReference type="Proteomes" id="UP000578036"/>
    </source>
</evidence>
<sequence>MALSSEIAAAMRWRNRSTHRLRCAQTPMIDHHRNDACGSHKRRRDTAGSRRPAGSPTGSAKRAQRRVPCQGLRSTILPARSAAVGVPTVRPAAGATPRSGLVQTPLQRPCHHGAPPRQAVPLCEEAQPRTKTPRHTTIRHAARRAVNALFGYFLALGQKVTRPGGRNQAVQQPTACHQQRQTPKNRPQNPPFPNPPSPLSYIYAVPVTPNSQRGQTENPQP</sequence>
<organism evidence="2 3">
    <name type="scientific">Cupriavidus alkaliphilus</name>
    <dbReference type="NCBI Taxonomy" id="942866"/>
    <lineage>
        <taxon>Bacteria</taxon>
        <taxon>Pseudomonadati</taxon>
        <taxon>Pseudomonadota</taxon>
        <taxon>Betaproteobacteria</taxon>
        <taxon>Burkholderiales</taxon>
        <taxon>Burkholderiaceae</taxon>
        <taxon>Cupriavidus</taxon>
    </lineage>
</organism>
<feature type="compositionally biased region" description="Pro residues" evidence="1">
    <location>
        <begin position="188"/>
        <end position="198"/>
    </location>
</feature>
<feature type="region of interest" description="Disordered" evidence="1">
    <location>
        <begin position="31"/>
        <end position="68"/>
    </location>
</feature>
<dbReference type="AlphaFoldDB" id="A0A7W4VCM6"/>
<feature type="compositionally biased region" description="Polar residues" evidence="1">
    <location>
        <begin position="208"/>
        <end position="221"/>
    </location>
</feature>
<feature type="region of interest" description="Disordered" evidence="1">
    <location>
        <begin position="163"/>
        <end position="221"/>
    </location>
</feature>
<keyword evidence="3" id="KW-1185">Reference proteome</keyword>
<dbReference type="EMBL" id="JACHWF010000003">
    <property type="protein sequence ID" value="MBB3008618.1"/>
    <property type="molecule type" value="Genomic_DNA"/>
</dbReference>
<protein>
    <submittedName>
        <fullName evidence="2">Uncharacterized protein</fullName>
    </submittedName>
</protein>
<evidence type="ECO:0000313" key="2">
    <source>
        <dbReference type="EMBL" id="MBB3008618.1"/>
    </source>
</evidence>
<feature type="compositionally biased region" description="Polar residues" evidence="1">
    <location>
        <begin position="168"/>
        <end position="182"/>
    </location>
</feature>
<gene>
    <name evidence="2" type="ORF">FHX61_003271</name>
</gene>
<accession>A0A7W4VCM6</accession>
<dbReference type="Proteomes" id="UP000578036">
    <property type="component" value="Unassembled WGS sequence"/>
</dbReference>
<reference evidence="2 3" key="1">
    <citation type="submission" date="2020-08" db="EMBL/GenBank/DDBJ databases">
        <title>Genomic Encyclopedia of Type Strains, Phase IV (KMG-V): Genome sequencing to study the core and pangenomes of soil and plant-associated prokaryotes.</title>
        <authorList>
            <person name="Whitman W."/>
        </authorList>
    </citation>
    <scope>NUCLEOTIDE SEQUENCE [LARGE SCALE GENOMIC DNA]</scope>
    <source>
        <strain evidence="2 3">SLV-2362</strain>
    </source>
</reference>